<dbReference type="AlphaFoldDB" id="A0A4Y8L9Y4"/>
<organism evidence="3 4">
    <name type="scientific">Dysgonomonas capnocytophagoides</name>
    <dbReference type="NCBI Taxonomy" id="45254"/>
    <lineage>
        <taxon>Bacteria</taxon>
        <taxon>Pseudomonadati</taxon>
        <taxon>Bacteroidota</taxon>
        <taxon>Bacteroidia</taxon>
        <taxon>Bacteroidales</taxon>
        <taxon>Dysgonomonadaceae</taxon>
        <taxon>Dysgonomonas</taxon>
    </lineage>
</organism>
<evidence type="ECO:0000259" key="2">
    <source>
        <dbReference type="Pfam" id="PF11396"/>
    </source>
</evidence>
<dbReference type="OrthoDB" id="997012at2"/>
<dbReference type="EMBL" id="SOML01000001">
    <property type="protein sequence ID" value="TFD99177.1"/>
    <property type="molecule type" value="Genomic_DNA"/>
</dbReference>
<feature type="domain" description="Putative beta-lactamase-inhibitor-like PepSY-like" evidence="2">
    <location>
        <begin position="71"/>
        <end position="153"/>
    </location>
</feature>
<evidence type="ECO:0000313" key="4">
    <source>
        <dbReference type="Proteomes" id="UP000297861"/>
    </source>
</evidence>
<sequence>MRKLLSINLLVALFALAFVAVSCSNDDDDDVNIPVEALPEAGKTFVSTHFPTVTISRLEKNKGMDEDGTLFEAYLSNGFEVDFAPDGTWTGVDGHLTAVPESVIALLPQELQTYVTTNYAGVAIVEVEKKAYGFKIELLNDLDLMFKSDGTFIGIDR</sequence>
<dbReference type="Proteomes" id="UP000297861">
    <property type="component" value="Unassembled WGS sequence"/>
</dbReference>
<protein>
    <recommendedName>
        <fullName evidence="2">Putative beta-lactamase-inhibitor-like PepSY-like domain-containing protein</fullName>
    </recommendedName>
</protein>
<dbReference type="SUPFAM" id="SSF160574">
    <property type="entry name" value="BT0923-like"/>
    <property type="match status" value="1"/>
</dbReference>
<reference evidence="3 4" key="1">
    <citation type="submission" date="2019-03" db="EMBL/GenBank/DDBJ databases">
        <title>San Antonio Military Medical Center submission to MRSN (WRAIR), pending publication.</title>
        <authorList>
            <person name="Blyth D.M."/>
            <person name="Mccarthy S.L."/>
            <person name="Schall S.E."/>
            <person name="Stam J.A."/>
            <person name="Ong A.C."/>
            <person name="Mcgann P.T."/>
        </authorList>
    </citation>
    <scope>NUCLEOTIDE SEQUENCE [LARGE SCALE GENOMIC DNA]</scope>
    <source>
        <strain evidence="3 4">MRSN571793</strain>
    </source>
</reference>
<feature type="chain" id="PRO_5021496215" description="Putative beta-lactamase-inhibitor-like PepSY-like domain-containing protein" evidence="1">
    <location>
        <begin position="25"/>
        <end position="157"/>
    </location>
</feature>
<evidence type="ECO:0000256" key="1">
    <source>
        <dbReference type="SAM" id="SignalP"/>
    </source>
</evidence>
<proteinExistence type="predicted"/>
<keyword evidence="4" id="KW-1185">Reference proteome</keyword>
<dbReference type="Gene3D" id="3.40.1420.30">
    <property type="match status" value="1"/>
</dbReference>
<gene>
    <name evidence="3" type="ORF">E2605_03620</name>
</gene>
<feature type="signal peptide" evidence="1">
    <location>
        <begin position="1"/>
        <end position="24"/>
    </location>
</feature>
<accession>A0A4Y8L9Y4</accession>
<dbReference type="PROSITE" id="PS51257">
    <property type="entry name" value="PROKAR_LIPOPROTEIN"/>
    <property type="match status" value="1"/>
</dbReference>
<dbReference type="Pfam" id="PF11396">
    <property type="entry name" value="PepSY_like"/>
    <property type="match status" value="1"/>
</dbReference>
<dbReference type="RefSeq" id="WP_134435515.1">
    <property type="nucleotide sequence ID" value="NZ_SOML01000001.1"/>
</dbReference>
<name>A0A4Y8L9Y4_9BACT</name>
<keyword evidence="1" id="KW-0732">Signal</keyword>
<comment type="caution">
    <text evidence="3">The sequence shown here is derived from an EMBL/GenBank/DDBJ whole genome shotgun (WGS) entry which is preliminary data.</text>
</comment>
<dbReference type="InterPro" id="IPR021533">
    <property type="entry name" value="PepSY-like"/>
</dbReference>
<evidence type="ECO:0000313" key="3">
    <source>
        <dbReference type="EMBL" id="TFD99177.1"/>
    </source>
</evidence>
<dbReference type="STRING" id="1121485.GCA_000426485_00368"/>